<evidence type="ECO:0000256" key="4">
    <source>
        <dbReference type="ARBA" id="ARBA00023163"/>
    </source>
</evidence>
<reference evidence="8 9" key="2">
    <citation type="submission" date="2015-05" db="EMBL/GenBank/DDBJ databases">
        <authorList>
            <person name="Morales-Cruz A."/>
            <person name="Amrine K.C."/>
            <person name="Cantu D."/>
        </authorList>
    </citation>
    <scope>NUCLEOTIDE SEQUENCE [LARGE SCALE GENOMIC DNA]</scope>
    <source>
        <strain evidence="8">UCRPC4</strain>
    </source>
</reference>
<comment type="function">
    <text evidence="6">DNA-dependent RNA polymerase catalyzes the transcription of DNA into RNA using the four ribonucleoside triphosphates as substrates. Specific peripheric component of RNA polymerase III which synthesizes small RNAs, such as 5S rRNA and tRNAs.</text>
</comment>
<dbReference type="Pfam" id="PF05158">
    <property type="entry name" value="RNA_pol_Rpc34"/>
    <property type="match status" value="1"/>
</dbReference>
<sequence>MSISASPTPGPSHRPHHGILAKSLYDYCAKNFDPDHAITQGDLLKSDVIPDGDLHILVGAIQELVNQRLFKVHQTKEGATVWKIAAHDAAAKYKGLDADQAIVYQCIESADRAGIWSKTIKLKTNLHTKRVEGALKFLISAQLIKQCKSVKFPSRVMYILYHLQPSEDVTGGAFFTDGLLDAALVHQISFVLEMRVSSLSWSRERVDGSAKGKEKASMTKVEAEAIRDAALRDDAPPSKRQKASSENHRSRSSRSPEMTRARSKVRYLPYPAGYTGYPNLTDLTNYINNSKVVDTVLPTTAVNQVLEVLVYDDKLIKLVRKDSATKRESTVYKARRIPDVVLEKEGAQDDREGNSMTEVPCGRCPVFDLCEEGGPVSASNCEYWTKWIEEMKF</sequence>
<evidence type="ECO:0000256" key="2">
    <source>
        <dbReference type="ARBA" id="ARBA00011038"/>
    </source>
</evidence>
<comment type="caution">
    <text evidence="8">The sequence shown here is derived from an EMBL/GenBank/DDBJ whole genome shotgun (WGS) entry which is preliminary data.</text>
</comment>
<dbReference type="SUPFAM" id="SSF46785">
    <property type="entry name" value="Winged helix' DNA-binding domain"/>
    <property type="match status" value="1"/>
</dbReference>
<dbReference type="Proteomes" id="UP000053317">
    <property type="component" value="Unassembled WGS sequence"/>
</dbReference>
<protein>
    <recommendedName>
        <fullName evidence="6">DNA-directed RNA polymerase III subunit RPC6</fullName>
        <shortName evidence="6">RNA polymerase III subunit C6</shortName>
    </recommendedName>
</protein>
<evidence type="ECO:0000256" key="6">
    <source>
        <dbReference type="PIRNR" id="PIRNR028763"/>
    </source>
</evidence>
<reference evidence="8 9" key="1">
    <citation type="submission" date="2015-05" db="EMBL/GenBank/DDBJ databases">
        <title>Distinctive expansion of gene families associated with plant cell wall degradation and secondary metabolism in the genomes of grapevine trunk pathogens.</title>
        <authorList>
            <person name="Lawrence D.P."/>
            <person name="Travadon R."/>
            <person name="Rolshausen P.E."/>
            <person name="Baumgartner K."/>
        </authorList>
    </citation>
    <scope>NUCLEOTIDE SEQUENCE [LARGE SCALE GENOMIC DNA]</scope>
    <source>
        <strain evidence="8">UCRPC4</strain>
    </source>
</reference>
<dbReference type="GO" id="GO:0006383">
    <property type="term" value="P:transcription by RNA polymerase III"/>
    <property type="evidence" value="ECO:0007669"/>
    <property type="project" value="UniProtKB-UniRule"/>
</dbReference>
<evidence type="ECO:0000313" key="8">
    <source>
        <dbReference type="EMBL" id="KKY24471.1"/>
    </source>
</evidence>
<dbReference type="InterPro" id="IPR016049">
    <property type="entry name" value="RNA_pol_Rpc34-like"/>
</dbReference>
<keyword evidence="5 6" id="KW-0539">Nucleus</keyword>
<dbReference type="OrthoDB" id="613763at2759"/>
<dbReference type="InterPro" id="IPR036388">
    <property type="entry name" value="WH-like_DNA-bd_sf"/>
</dbReference>
<evidence type="ECO:0000256" key="3">
    <source>
        <dbReference type="ARBA" id="ARBA00022478"/>
    </source>
</evidence>
<evidence type="ECO:0000313" key="9">
    <source>
        <dbReference type="Proteomes" id="UP000053317"/>
    </source>
</evidence>
<dbReference type="FunFam" id="1.10.10.10:FF:000116">
    <property type="entry name" value="DNA-directed RNA polymerase III subunit RPC6"/>
    <property type="match status" value="1"/>
</dbReference>
<proteinExistence type="inferred from homology"/>
<accession>A0A0G2EQQ8</accession>
<dbReference type="EMBL" id="LCWF01000059">
    <property type="protein sequence ID" value="KKY24471.1"/>
    <property type="molecule type" value="Genomic_DNA"/>
</dbReference>
<evidence type="ECO:0000256" key="1">
    <source>
        <dbReference type="ARBA" id="ARBA00004123"/>
    </source>
</evidence>
<gene>
    <name evidence="8" type="ORF">UCRPC4_g02429</name>
</gene>
<dbReference type="InterPro" id="IPR036390">
    <property type="entry name" value="WH_DNA-bd_sf"/>
</dbReference>
<organism evidence="8 9">
    <name type="scientific">Phaeomoniella chlamydospora</name>
    <name type="common">Phaeoacremonium chlamydosporum</name>
    <dbReference type="NCBI Taxonomy" id="158046"/>
    <lineage>
        <taxon>Eukaryota</taxon>
        <taxon>Fungi</taxon>
        <taxon>Dikarya</taxon>
        <taxon>Ascomycota</taxon>
        <taxon>Pezizomycotina</taxon>
        <taxon>Eurotiomycetes</taxon>
        <taxon>Chaetothyriomycetidae</taxon>
        <taxon>Phaeomoniellales</taxon>
        <taxon>Phaeomoniellaceae</taxon>
        <taxon>Phaeomoniella</taxon>
    </lineage>
</organism>
<dbReference type="InterPro" id="IPR007832">
    <property type="entry name" value="RNA_pol_Rpc34"/>
</dbReference>
<feature type="region of interest" description="Disordered" evidence="7">
    <location>
        <begin position="227"/>
        <end position="262"/>
    </location>
</feature>
<evidence type="ECO:0000256" key="5">
    <source>
        <dbReference type="ARBA" id="ARBA00023242"/>
    </source>
</evidence>
<comment type="subcellular location">
    <subcellularLocation>
        <location evidence="1 6">Nucleus</location>
    </subcellularLocation>
</comment>
<name>A0A0G2EQQ8_PHACM</name>
<dbReference type="GO" id="GO:0005666">
    <property type="term" value="C:RNA polymerase III complex"/>
    <property type="evidence" value="ECO:0007669"/>
    <property type="project" value="UniProtKB-UniRule"/>
</dbReference>
<keyword evidence="9" id="KW-1185">Reference proteome</keyword>
<evidence type="ECO:0000256" key="7">
    <source>
        <dbReference type="SAM" id="MobiDB-lite"/>
    </source>
</evidence>
<feature type="compositionally biased region" description="Basic and acidic residues" evidence="7">
    <location>
        <begin position="227"/>
        <end position="249"/>
    </location>
</feature>
<dbReference type="GO" id="GO:0005737">
    <property type="term" value="C:cytoplasm"/>
    <property type="evidence" value="ECO:0007669"/>
    <property type="project" value="UniProtKB-ARBA"/>
</dbReference>
<dbReference type="Gene3D" id="1.10.10.10">
    <property type="entry name" value="Winged helix-like DNA-binding domain superfamily/Winged helix DNA-binding domain"/>
    <property type="match status" value="1"/>
</dbReference>
<comment type="similarity">
    <text evidence="2 6">Belongs to the eukaryotic RPC34/RPC39 RNA polymerase subunit family.</text>
</comment>
<dbReference type="GO" id="GO:0005654">
    <property type="term" value="C:nucleoplasm"/>
    <property type="evidence" value="ECO:0007669"/>
    <property type="project" value="UniProtKB-ARBA"/>
</dbReference>
<keyword evidence="3 6" id="KW-0240">DNA-directed RNA polymerase</keyword>
<dbReference type="PANTHER" id="PTHR12780">
    <property type="entry name" value="RNA POLYMERASE III DNA DIRECTED , 39KD SUBUNIT-RELATED"/>
    <property type="match status" value="1"/>
</dbReference>
<dbReference type="AlphaFoldDB" id="A0A0G2EQQ8"/>
<dbReference type="PIRSF" id="PIRSF028763">
    <property type="entry name" value="RNA_pol_Rpc34"/>
    <property type="match status" value="1"/>
</dbReference>
<keyword evidence="4 6" id="KW-0804">Transcription</keyword>